<sequence>MTCYLKNLTSVIKKAGINKLTKDQRKAVDSTVRSLTGAQGSCPEVWPVVKGWLAEPGHEELLVKEIKDKLVLPPCP</sequence>
<evidence type="ECO:0000313" key="2">
    <source>
        <dbReference type="Proteomes" id="UP000183997"/>
    </source>
</evidence>
<dbReference type="STRING" id="1121421.SAMN02745123_03136"/>
<dbReference type="Proteomes" id="UP000183997">
    <property type="component" value="Unassembled WGS sequence"/>
</dbReference>
<proteinExistence type="predicted"/>
<organism evidence="1 2">
    <name type="scientific">Desulforamulus aeronauticus DSM 10349</name>
    <dbReference type="NCBI Taxonomy" id="1121421"/>
    <lineage>
        <taxon>Bacteria</taxon>
        <taxon>Bacillati</taxon>
        <taxon>Bacillota</taxon>
        <taxon>Clostridia</taxon>
        <taxon>Eubacteriales</taxon>
        <taxon>Peptococcaceae</taxon>
        <taxon>Desulforamulus</taxon>
    </lineage>
</organism>
<evidence type="ECO:0000313" key="1">
    <source>
        <dbReference type="EMBL" id="SHK79261.1"/>
    </source>
</evidence>
<reference evidence="2" key="1">
    <citation type="submission" date="2016-11" db="EMBL/GenBank/DDBJ databases">
        <authorList>
            <person name="Varghese N."/>
            <person name="Submissions S."/>
        </authorList>
    </citation>
    <scope>NUCLEOTIDE SEQUENCE [LARGE SCALE GENOMIC DNA]</scope>
    <source>
        <strain evidence="2">DSM 10349</strain>
    </source>
</reference>
<dbReference type="EMBL" id="FRAR01000024">
    <property type="protein sequence ID" value="SHK79261.1"/>
    <property type="molecule type" value="Genomic_DNA"/>
</dbReference>
<dbReference type="OrthoDB" id="1787350at2"/>
<dbReference type="AlphaFoldDB" id="A0A1M6VD01"/>
<name>A0A1M6VD01_9FIRM</name>
<accession>A0A1M6VD01</accession>
<protein>
    <submittedName>
        <fullName evidence="1">Uncharacterized protein</fullName>
    </submittedName>
</protein>
<dbReference type="RefSeq" id="WP_072916236.1">
    <property type="nucleotide sequence ID" value="NZ_FRAR01000024.1"/>
</dbReference>
<keyword evidence="2" id="KW-1185">Reference proteome</keyword>
<gene>
    <name evidence="1" type="ORF">SAMN02745123_03136</name>
</gene>